<proteinExistence type="inferred from homology"/>
<dbReference type="GO" id="GO:0010038">
    <property type="term" value="P:response to metal ion"/>
    <property type="evidence" value="ECO:0007669"/>
    <property type="project" value="InterPro"/>
</dbReference>
<dbReference type="EMBL" id="CZQE01000161">
    <property type="protein sequence ID" value="CUS44615.1"/>
    <property type="molecule type" value="Genomic_DNA"/>
</dbReference>
<protein>
    <submittedName>
        <fullName evidence="2">Periplasmic divalent cation tolerance protein CutA</fullName>
    </submittedName>
</protein>
<dbReference type="Gene3D" id="3.30.70.120">
    <property type="match status" value="1"/>
</dbReference>
<dbReference type="PANTHER" id="PTHR23419:SF8">
    <property type="entry name" value="FI09726P"/>
    <property type="match status" value="1"/>
</dbReference>
<accession>A0A160TI61</accession>
<dbReference type="InterPro" id="IPR004323">
    <property type="entry name" value="Ion_tolerance_CutA"/>
</dbReference>
<evidence type="ECO:0000313" key="2">
    <source>
        <dbReference type="EMBL" id="CUS44615.1"/>
    </source>
</evidence>
<gene>
    <name evidence="2" type="ORF">MGWOODY_Smn1942</name>
</gene>
<dbReference type="InterPro" id="IPR011322">
    <property type="entry name" value="N-reg_PII-like_a/b"/>
</dbReference>
<dbReference type="InterPro" id="IPR015867">
    <property type="entry name" value="N-reg_PII/ATP_PRibTrfase_C"/>
</dbReference>
<organism evidence="2">
    <name type="scientific">hydrothermal vent metagenome</name>
    <dbReference type="NCBI Taxonomy" id="652676"/>
    <lineage>
        <taxon>unclassified sequences</taxon>
        <taxon>metagenomes</taxon>
        <taxon>ecological metagenomes</taxon>
    </lineage>
</organism>
<sequence>MSRIRLVRTTFGNADEAARIARAMIEDRLAACASLSAVHSIYRWQGKVEADDETAVLFKTTPDRAAALSAAIDAQHSYDQPVIEAWEADVDPAVADWVYAETAKVS</sequence>
<comment type="similarity">
    <text evidence="1">Belongs to the CutA family.</text>
</comment>
<dbReference type="SUPFAM" id="SSF54913">
    <property type="entry name" value="GlnB-like"/>
    <property type="match status" value="1"/>
</dbReference>
<dbReference type="GO" id="GO:0005507">
    <property type="term" value="F:copper ion binding"/>
    <property type="evidence" value="ECO:0007669"/>
    <property type="project" value="TreeGrafter"/>
</dbReference>
<reference evidence="2" key="1">
    <citation type="submission" date="2015-10" db="EMBL/GenBank/DDBJ databases">
        <authorList>
            <person name="Gilbert D.G."/>
        </authorList>
    </citation>
    <scope>NUCLEOTIDE SEQUENCE</scope>
</reference>
<dbReference type="PANTHER" id="PTHR23419">
    <property type="entry name" value="DIVALENT CATION TOLERANCE CUTA-RELATED"/>
    <property type="match status" value="1"/>
</dbReference>
<dbReference type="AlphaFoldDB" id="A0A160TI61"/>
<evidence type="ECO:0000256" key="1">
    <source>
        <dbReference type="ARBA" id="ARBA00010169"/>
    </source>
</evidence>
<dbReference type="Pfam" id="PF03091">
    <property type="entry name" value="CutA1"/>
    <property type="match status" value="1"/>
</dbReference>
<name>A0A160TI61_9ZZZZ</name>